<proteinExistence type="inferred from homology"/>
<comment type="catalytic activity">
    <reaction evidence="27">
        <text>an N-acylsphing-4-enine + ATP = an N-acylsphing-4-enine 1-phosphate + ADP + H(+)</text>
        <dbReference type="Rhea" id="RHEA:17929"/>
        <dbReference type="ChEBI" id="CHEBI:15378"/>
        <dbReference type="ChEBI" id="CHEBI:30616"/>
        <dbReference type="ChEBI" id="CHEBI:52639"/>
        <dbReference type="ChEBI" id="CHEBI:57674"/>
        <dbReference type="ChEBI" id="CHEBI:456216"/>
        <dbReference type="EC" id="2.7.1.138"/>
    </reaction>
    <physiologicalReaction direction="left-to-right" evidence="27">
        <dbReference type="Rhea" id="RHEA:17930"/>
    </physiologicalReaction>
</comment>
<evidence type="ECO:0000256" key="3">
    <source>
        <dbReference type="ARBA" id="ARBA00004637"/>
    </source>
</evidence>
<comment type="catalytic activity">
    <reaction evidence="20">
        <text>1-hexadecanoyl-sn-glycerol + ATP = 1-hexadecanoyl-sn-glycero-3-phosphate + ADP + H(+)</text>
        <dbReference type="Rhea" id="RHEA:43308"/>
        <dbReference type="ChEBI" id="CHEBI:15378"/>
        <dbReference type="ChEBI" id="CHEBI:30616"/>
        <dbReference type="ChEBI" id="CHEBI:57518"/>
        <dbReference type="ChEBI" id="CHEBI:75542"/>
        <dbReference type="ChEBI" id="CHEBI:456216"/>
    </reaction>
    <physiologicalReaction direction="left-to-right" evidence="20">
        <dbReference type="Rhea" id="RHEA:43309"/>
    </physiologicalReaction>
</comment>
<dbReference type="Proteomes" id="UP000299102">
    <property type="component" value="Unassembled WGS sequence"/>
</dbReference>
<dbReference type="InterPro" id="IPR001206">
    <property type="entry name" value="Diacylglycerol_kinase_cat_dom"/>
</dbReference>
<dbReference type="InterPro" id="IPR017438">
    <property type="entry name" value="ATP-NAD_kinase_N"/>
</dbReference>
<comment type="catalytic activity">
    <reaction evidence="17">
        <text>1-(9Z-octadecenoyl)-sn-glycerol + ATP = 1-(9Z-octadecenoyl)-sn-glycero-3-phosphate + ADP + H(+)</text>
        <dbReference type="Rhea" id="RHEA:41079"/>
        <dbReference type="ChEBI" id="CHEBI:15378"/>
        <dbReference type="ChEBI" id="CHEBI:30616"/>
        <dbReference type="ChEBI" id="CHEBI:74544"/>
        <dbReference type="ChEBI" id="CHEBI:75757"/>
        <dbReference type="ChEBI" id="CHEBI:456216"/>
    </reaction>
    <physiologicalReaction direction="left-to-right" evidence="17">
        <dbReference type="Rhea" id="RHEA:41080"/>
    </physiologicalReaction>
</comment>
<dbReference type="Gene3D" id="3.40.50.10330">
    <property type="entry name" value="Probable inorganic polyphosphate/atp-NAD kinase, domain 1"/>
    <property type="match status" value="1"/>
</dbReference>
<evidence type="ECO:0000256" key="5">
    <source>
        <dbReference type="ARBA" id="ARBA00012133"/>
    </source>
</evidence>
<evidence type="ECO:0000256" key="15">
    <source>
        <dbReference type="ARBA" id="ARBA00023411"/>
    </source>
</evidence>
<evidence type="ECO:0000256" key="21">
    <source>
        <dbReference type="ARBA" id="ARBA00025749"/>
    </source>
</evidence>
<dbReference type="GO" id="GO:0047620">
    <property type="term" value="F:acylglycerol kinase activity"/>
    <property type="evidence" value="ECO:0007669"/>
    <property type="project" value="UniProtKB-EC"/>
</dbReference>
<dbReference type="GO" id="GO:0046486">
    <property type="term" value="P:glycerolipid metabolic process"/>
    <property type="evidence" value="ECO:0007669"/>
    <property type="project" value="UniProtKB-UniPathway"/>
</dbReference>
<comment type="caution">
    <text evidence="31">The sequence shown here is derived from an EMBL/GenBank/DDBJ whole genome shotgun (WGS) entry which is preliminary data.</text>
</comment>
<evidence type="ECO:0000256" key="19">
    <source>
        <dbReference type="ARBA" id="ARBA00024556"/>
    </source>
</evidence>
<evidence type="ECO:0000256" key="1">
    <source>
        <dbReference type="ARBA" id="ARBA00001946"/>
    </source>
</evidence>
<comment type="catalytic activity">
    <reaction evidence="26">
        <text>a 2-acylglycerol + ATP = a 2-acyl-sn-glycerol 3-phosphate + ADP + H(+)</text>
        <dbReference type="Rhea" id="RHEA:39847"/>
        <dbReference type="ChEBI" id="CHEBI:15378"/>
        <dbReference type="ChEBI" id="CHEBI:17389"/>
        <dbReference type="ChEBI" id="CHEBI:30616"/>
        <dbReference type="ChEBI" id="CHEBI:64982"/>
        <dbReference type="ChEBI" id="CHEBI:456216"/>
    </reaction>
    <physiologicalReaction direction="left-to-right" evidence="26">
        <dbReference type="Rhea" id="RHEA:39848"/>
    </physiologicalReaction>
</comment>
<evidence type="ECO:0000256" key="28">
    <source>
        <dbReference type="ARBA" id="ARBA00048663"/>
    </source>
</evidence>
<dbReference type="GO" id="GO:0046513">
    <property type="term" value="P:ceramide biosynthetic process"/>
    <property type="evidence" value="ECO:0007669"/>
    <property type="project" value="TreeGrafter"/>
</dbReference>
<comment type="pathway">
    <text evidence="4">Lipid metabolism; glycerolipid metabolism.</text>
</comment>
<dbReference type="GO" id="GO:0005758">
    <property type="term" value="C:mitochondrial intermembrane space"/>
    <property type="evidence" value="ECO:0007669"/>
    <property type="project" value="UniProtKB-SubCell"/>
</dbReference>
<evidence type="ECO:0000256" key="13">
    <source>
        <dbReference type="ARBA" id="ARBA00023136"/>
    </source>
</evidence>
<dbReference type="UniPathway" id="UPA00230"/>
<evidence type="ECO:0000256" key="18">
    <source>
        <dbReference type="ARBA" id="ARBA00024512"/>
    </source>
</evidence>
<evidence type="ECO:0000256" key="9">
    <source>
        <dbReference type="ARBA" id="ARBA00022792"/>
    </source>
</evidence>
<comment type="catalytic activity">
    <reaction evidence="14">
        <text>1,2-di-(9Z-octadecenoyl)-sn-glycerol + ATP = 1,2-di-(9Z-octadecenoyl)-sn-glycero-3-phosphate + ADP + H(+)</text>
        <dbReference type="Rhea" id="RHEA:40327"/>
        <dbReference type="ChEBI" id="CHEBI:15378"/>
        <dbReference type="ChEBI" id="CHEBI:30616"/>
        <dbReference type="ChEBI" id="CHEBI:52333"/>
        <dbReference type="ChEBI" id="CHEBI:74546"/>
        <dbReference type="ChEBI" id="CHEBI:456216"/>
    </reaction>
    <physiologicalReaction direction="left-to-right" evidence="14">
        <dbReference type="Rhea" id="RHEA:40328"/>
    </physiologicalReaction>
</comment>
<evidence type="ECO:0000313" key="32">
    <source>
        <dbReference type="Proteomes" id="UP000299102"/>
    </source>
</evidence>
<keyword evidence="10" id="KW-0067">ATP-binding</keyword>
<evidence type="ECO:0000256" key="26">
    <source>
        <dbReference type="ARBA" id="ARBA00044480"/>
    </source>
</evidence>
<dbReference type="Pfam" id="PF00781">
    <property type="entry name" value="DAGK_cat"/>
    <property type="match status" value="1"/>
</dbReference>
<dbReference type="OrthoDB" id="9979394at2759"/>
<accession>A0A4C1Z616</accession>
<evidence type="ECO:0000256" key="24">
    <source>
        <dbReference type="ARBA" id="ARBA00026142"/>
    </source>
</evidence>
<dbReference type="PANTHER" id="PTHR12358">
    <property type="entry name" value="SPHINGOSINE KINASE"/>
    <property type="match status" value="1"/>
</dbReference>
<evidence type="ECO:0000313" key="31">
    <source>
        <dbReference type="EMBL" id="GBP83120.1"/>
    </source>
</evidence>
<evidence type="ECO:0000256" key="6">
    <source>
        <dbReference type="ARBA" id="ARBA00022679"/>
    </source>
</evidence>
<comment type="similarity">
    <text evidence="21">Belongs to the AGK family.</text>
</comment>
<dbReference type="Pfam" id="PF19712">
    <property type="entry name" value="AGK_C"/>
    <property type="match status" value="1"/>
</dbReference>
<evidence type="ECO:0000256" key="25">
    <source>
        <dbReference type="ARBA" id="ARBA00030553"/>
    </source>
</evidence>
<evidence type="ECO:0000256" key="20">
    <source>
        <dbReference type="ARBA" id="ARBA00024636"/>
    </source>
</evidence>
<name>A0A4C1Z616_EUMVA</name>
<dbReference type="SUPFAM" id="SSF111331">
    <property type="entry name" value="NAD kinase/diacylglycerol kinase-like"/>
    <property type="match status" value="1"/>
</dbReference>
<dbReference type="STRING" id="151549.A0A4C1Z616"/>
<evidence type="ECO:0000256" key="29">
    <source>
        <dbReference type="ARBA" id="ARBA00048876"/>
    </source>
</evidence>
<comment type="catalytic activity">
    <reaction evidence="15">
        <text>a 1,2-diacyl-sn-glycerol + ATP = a 1,2-diacyl-sn-glycero-3-phosphate + ADP + H(+)</text>
        <dbReference type="Rhea" id="RHEA:10272"/>
        <dbReference type="ChEBI" id="CHEBI:15378"/>
        <dbReference type="ChEBI" id="CHEBI:17815"/>
        <dbReference type="ChEBI" id="CHEBI:30616"/>
        <dbReference type="ChEBI" id="CHEBI:58608"/>
        <dbReference type="ChEBI" id="CHEBI:456216"/>
        <dbReference type="EC" id="2.7.1.107"/>
    </reaction>
    <physiologicalReaction direction="left-to-right" evidence="15">
        <dbReference type="Rhea" id="RHEA:10273"/>
    </physiologicalReaction>
</comment>
<dbReference type="GO" id="GO:0005743">
    <property type="term" value="C:mitochondrial inner membrane"/>
    <property type="evidence" value="ECO:0007669"/>
    <property type="project" value="UniProtKB-SubCell"/>
</dbReference>
<dbReference type="EC" id="2.7.1.107" evidence="5"/>
<evidence type="ECO:0000256" key="27">
    <source>
        <dbReference type="ARBA" id="ARBA00048034"/>
    </source>
</evidence>
<comment type="catalytic activity">
    <reaction evidence="19">
        <text>2-(5Z,8Z,11Z,14Z-eicosatetraenoyl)-glycerol + ATP = 2-(5Z,8Z,11Z,14Z-eicosatetraenoyl)-sn-glycero-3-phosphate + ADP + H(+)</text>
        <dbReference type="Rhea" id="RHEA:43316"/>
        <dbReference type="ChEBI" id="CHEBI:15378"/>
        <dbReference type="ChEBI" id="CHEBI:30616"/>
        <dbReference type="ChEBI" id="CHEBI:52392"/>
        <dbReference type="ChEBI" id="CHEBI:78209"/>
        <dbReference type="ChEBI" id="CHEBI:456216"/>
    </reaction>
    <physiologicalReaction direction="left-to-right" evidence="19">
        <dbReference type="Rhea" id="RHEA:43317"/>
    </physiologicalReaction>
</comment>
<evidence type="ECO:0000256" key="7">
    <source>
        <dbReference type="ARBA" id="ARBA00022741"/>
    </source>
</evidence>
<keyword evidence="13" id="KW-0472">Membrane</keyword>
<evidence type="ECO:0000256" key="23">
    <source>
        <dbReference type="ARBA" id="ARBA00026098"/>
    </source>
</evidence>
<keyword evidence="7" id="KW-0547">Nucleotide-binding</keyword>
<evidence type="ECO:0000256" key="12">
    <source>
        <dbReference type="ARBA" id="ARBA00023128"/>
    </source>
</evidence>
<keyword evidence="8 31" id="KW-0418">Kinase</keyword>
<gene>
    <name evidence="31" type="primary">AGK</name>
    <name evidence="31" type="ORF">EVAR_90275_1</name>
</gene>
<dbReference type="PANTHER" id="PTHR12358:SF31">
    <property type="entry name" value="ACYLGLYCEROL KINASE, MITOCHONDRIAL"/>
    <property type="match status" value="1"/>
</dbReference>
<comment type="catalytic activity">
    <reaction evidence="29">
        <text>N-(hexanoyl)sphing-4-enine + ATP = N-hexanoylsphing-4-enine 1-phosphate + ADP + H(+)</text>
        <dbReference type="Rhea" id="RHEA:43312"/>
        <dbReference type="ChEBI" id="CHEBI:15378"/>
        <dbReference type="ChEBI" id="CHEBI:30616"/>
        <dbReference type="ChEBI" id="CHEBI:63867"/>
        <dbReference type="ChEBI" id="CHEBI:82959"/>
        <dbReference type="ChEBI" id="CHEBI:456216"/>
    </reaction>
    <physiologicalReaction direction="left-to-right" evidence="29">
        <dbReference type="Rhea" id="RHEA:43313"/>
    </physiologicalReaction>
</comment>
<keyword evidence="6" id="KW-0808">Transferase</keyword>
<dbReference type="PROSITE" id="PS50146">
    <property type="entry name" value="DAGK"/>
    <property type="match status" value="1"/>
</dbReference>
<evidence type="ECO:0000256" key="22">
    <source>
        <dbReference type="ARBA" id="ARBA00026096"/>
    </source>
</evidence>
<evidence type="ECO:0000256" key="17">
    <source>
        <dbReference type="ARBA" id="ARBA00024505"/>
    </source>
</evidence>
<reference evidence="31 32" key="1">
    <citation type="journal article" date="2019" name="Commun. Biol.">
        <title>The bagworm genome reveals a unique fibroin gene that provides high tensile strength.</title>
        <authorList>
            <person name="Kono N."/>
            <person name="Nakamura H."/>
            <person name="Ohtoshi R."/>
            <person name="Tomita M."/>
            <person name="Numata K."/>
            <person name="Arakawa K."/>
        </authorList>
    </citation>
    <scope>NUCLEOTIDE SEQUENCE [LARGE SCALE GENOMIC DNA]</scope>
</reference>
<dbReference type="EMBL" id="BGZK01001606">
    <property type="protein sequence ID" value="GBP83120.1"/>
    <property type="molecule type" value="Genomic_DNA"/>
</dbReference>
<evidence type="ECO:0000256" key="4">
    <source>
        <dbReference type="ARBA" id="ARBA00005175"/>
    </source>
</evidence>
<evidence type="ECO:0000259" key="30">
    <source>
        <dbReference type="PROSITE" id="PS50146"/>
    </source>
</evidence>
<dbReference type="EC" id="2.7.1.94" evidence="23"/>
<comment type="subcellular location">
    <subcellularLocation>
        <location evidence="3">Mitochondrion inner membrane</location>
        <topology evidence="3">Peripheral membrane protein</topology>
    </subcellularLocation>
    <subcellularLocation>
        <location evidence="2">Mitochondrion intermembrane space</location>
    </subcellularLocation>
</comment>
<feature type="domain" description="DAGKc" evidence="30">
    <location>
        <begin position="20"/>
        <end position="160"/>
    </location>
</feature>
<evidence type="ECO:0000256" key="11">
    <source>
        <dbReference type="ARBA" id="ARBA00023098"/>
    </source>
</evidence>
<comment type="cofactor">
    <cofactor evidence="1">
        <name>Mg(2+)</name>
        <dbReference type="ChEBI" id="CHEBI:18420"/>
    </cofactor>
</comment>
<dbReference type="InterPro" id="IPR050187">
    <property type="entry name" value="Lipid_Phosphate_FormReg"/>
</dbReference>
<dbReference type="SMART" id="SM00046">
    <property type="entry name" value="DAGKc"/>
    <property type="match status" value="1"/>
</dbReference>
<evidence type="ECO:0000256" key="14">
    <source>
        <dbReference type="ARBA" id="ARBA00023371"/>
    </source>
</evidence>
<sequence>MKAACEEALKYGDALIPIDKNPTLVTVILNPVANKRKAKKEYTKYCEPLLHLAGLQVDVVQTAWEGHAKEITESLKGTQAIIVAGGDGTLSESVTGLLRRTDNANQFPIGILPLGEKNTFGNILFPGGKTVDKVKQLIEASMAIIKGNTVWKDVVKIEPLTKDNETPGRPIYALSSIHWGAFRDTLAKKDKYWYFGPWREYATFIFNGYKSSLKWQCKGTIKYTPPCSGCQNCIEHRPEPRNWKWIFLTSNVKSHENNDVSKIENQLCGTTQELCFMTSKLLIKTPNVCKDQVEIPGLNIVLGQNKYTYAQFVKEGWKRLTGEIDSDNPIRARTVELIPEDISDGDIIEIDSEDYDVKPFRIELLHNFIKFFVTSSV</sequence>
<dbReference type="GO" id="GO:0001729">
    <property type="term" value="F:ceramide kinase activity"/>
    <property type="evidence" value="ECO:0007669"/>
    <property type="project" value="UniProtKB-EC"/>
</dbReference>
<dbReference type="EC" id="2.7.1.138" evidence="22"/>
<evidence type="ECO:0000256" key="2">
    <source>
        <dbReference type="ARBA" id="ARBA00004569"/>
    </source>
</evidence>
<dbReference type="InterPro" id="IPR045579">
    <property type="entry name" value="AGK_C"/>
</dbReference>
<protein>
    <recommendedName>
        <fullName evidence="24">Acylglycerol kinase, mitochondrial</fullName>
        <ecNumber evidence="5">2.7.1.107</ecNumber>
        <ecNumber evidence="22">2.7.1.138</ecNumber>
        <ecNumber evidence="23">2.7.1.94</ecNumber>
    </recommendedName>
    <alternativeName>
        <fullName evidence="25">Multiple substrate lipid kinase</fullName>
    </alternativeName>
</protein>
<dbReference type="GO" id="GO:0004143">
    <property type="term" value="F:ATP-dependent diacylglycerol kinase activity"/>
    <property type="evidence" value="ECO:0007669"/>
    <property type="project" value="UniProtKB-EC"/>
</dbReference>
<keyword evidence="9" id="KW-0999">Mitochondrion inner membrane</keyword>
<evidence type="ECO:0000256" key="10">
    <source>
        <dbReference type="ARBA" id="ARBA00022840"/>
    </source>
</evidence>
<dbReference type="InterPro" id="IPR016064">
    <property type="entry name" value="NAD/diacylglycerol_kinase_sf"/>
</dbReference>
<evidence type="ECO:0000256" key="8">
    <source>
        <dbReference type="ARBA" id="ARBA00022777"/>
    </source>
</evidence>
<keyword evidence="11" id="KW-0443">Lipid metabolism</keyword>
<keyword evidence="12" id="KW-0496">Mitochondrion</keyword>
<comment type="catalytic activity">
    <reaction evidence="18">
        <text>a 1-acyl-sn-glycerol + ATP = a 1-acyl-sn-glycero-3-phosphate + ADP + H(+)</text>
        <dbReference type="Rhea" id="RHEA:33747"/>
        <dbReference type="ChEBI" id="CHEBI:15378"/>
        <dbReference type="ChEBI" id="CHEBI:30616"/>
        <dbReference type="ChEBI" id="CHEBI:57970"/>
        <dbReference type="ChEBI" id="CHEBI:64683"/>
        <dbReference type="ChEBI" id="CHEBI:456216"/>
    </reaction>
    <physiologicalReaction direction="left-to-right" evidence="18">
        <dbReference type="Rhea" id="RHEA:33748"/>
    </physiologicalReaction>
</comment>
<dbReference type="GO" id="GO:0005524">
    <property type="term" value="F:ATP binding"/>
    <property type="evidence" value="ECO:0007669"/>
    <property type="project" value="UniProtKB-KW"/>
</dbReference>
<keyword evidence="32" id="KW-1185">Reference proteome</keyword>
<dbReference type="AlphaFoldDB" id="A0A4C1Z616"/>
<evidence type="ECO:0000256" key="16">
    <source>
        <dbReference type="ARBA" id="ARBA00024483"/>
    </source>
</evidence>
<comment type="catalytic activity">
    <reaction evidence="28">
        <text>a monoacylglycerol + ATP = a monoacyl-sn-glycero-3-phosphate + ADP + H(+)</text>
        <dbReference type="Rhea" id="RHEA:19293"/>
        <dbReference type="ChEBI" id="CHEBI:15378"/>
        <dbReference type="ChEBI" id="CHEBI:17408"/>
        <dbReference type="ChEBI" id="CHEBI:30616"/>
        <dbReference type="ChEBI" id="CHEBI:77589"/>
        <dbReference type="ChEBI" id="CHEBI:456216"/>
        <dbReference type="EC" id="2.7.1.94"/>
    </reaction>
    <physiologicalReaction direction="left-to-right" evidence="28">
        <dbReference type="Rhea" id="RHEA:19294"/>
    </physiologicalReaction>
</comment>
<organism evidence="31 32">
    <name type="scientific">Eumeta variegata</name>
    <name type="common">Bagworm moth</name>
    <name type="synonym">Eumeta japonica</name>
    <dbReference type="NCBI Taxonomy" id="151549"/>
    <lineage>
        <taxon>Eukaryota</taxon>
        <taxon>Metazoa</taxon>
        <taxon>Ecdysozoa</taxon>
        <taxon>Arthropoda</taxon>
        <taxon>Hexapoda</taxon>
        <taxon>Insecta</taxon>
        <taxon>Pterygota</taxon>
        <taxon>Neoptera</taxon>
        <taxon>Endopterygota</taxon>
        <taxon>Lepidoptera</taxon>
        <taxon>Glossata</taxon>
        <taxon>Ditrysia</taxon>
        <taxon>Tineoidea</taxon>
        <taxon>Psychidae</taxon>
        <taxon>Oiketicinae</taxon>
        <taxon>Eumeta</taxon>
    </lineage>
</organism>
<comment type="catalytic activity">
    <reaction evidence="16">
        <text>1-(5Z,8Z,11Z,14Z-eicosatetraenoyl)-sn-glycerol + ATP = 1-(5Z,8Z,11Z,14Z-eicosatetraenoyl)-sn-glycero-3-phosphate + ADP + H(+)</text>
        <dbReference type="Rhea" id="RHEA:43328"/>
        <dbReference type="ChEBI" id="CHEBI:15378"/>
        <dbReference type="ChEBI" id="CHEBI:30616"/>
        <dbReference type="ChEBI" id="CHEBI:34071"/>
        <dbReference type="ChEBI" id="CHEBI:74938"/>
        <dbReference type="ChEBI" id="CHEBI:456216"/>
    </reaction>
    <physiologicalReaction direction="left-to-right" evidence="16">
        <dbReference type="Rhea" id="RHEA:43329"/>
    </physiologicalReaction>
</comment>
<dbReference type="GO" id="GO:0046512">
    <property type="term" value="P:sphingosine biosynthetic process"/>
    <property type="evidence" value="ECO:0007669"/>
    <property type="project" value="TreeGrafter"/>
</dbReference>